<evidence type="ECO:0000256" key="2">
    <source>
        <dbReference type="ARBA" id="ARBA00010441"/>
    </source>
</evidence>
<dbReference type="EMBL" id="CAEZZV010000079">
    <property type="protein sequence ID" value="CAB4778956.1"/>
    <property type="molecule type" value="Genomic_DNA"/>
</dbReference>
<dbReference type="InterPro" id="IPR000462">
    <property type="entry name" value="CDP-OH_P_trans"/>
</dbReference>
<keyword evidence="4" id="KW-0808">Transferase</keyword>
<evidence type="ECO:0000256" key="7">
    <source>
        <dbReference type="ARBA" id="ARBA00023098"/>
    </source>
</evidence>
<feature type="transmembrane region" description="Helical" evidence="11">
    <location>
        <begin position="30"/>
        <end position="50"/>
    </location>
</feature>
<keyword evidence="3" id="KW-0444">Lipid biosynthesis</keyword>
<dbReference type="PANTHER" id="PTHR14269">
    <property type="entry name" value="CDP-DIACYLGLYCEROL--GLYCEROL-3-PHOSPHATE 3-PHOSPHATIDYLTRANSFERASE-RELATED"/>
    <property type="match status" value="1"/>
</dbReference>
<evidence type="ECO:0000256" key="6">
    <source>
        <dbReference type="ARBA" id="ARBA00022989"/>
    </source>
</evidence>
<feature type="transmembrane region" description="Helical" evidence="11">
    <location>
        <begin position="171"/>
        <end position="198"/>
    </location>
</feature>
<evidence type="ECO:0000313" key="17">
    <source>
        <dbReference type="EMBL" id="CAB5051346.1"/>
    </source>
</evidence>
<evidence type="ECO:0000313" key="15">
    <source>
        <dbReference type="EMBL" id="CAB4778956.1"/>
    </source>
</evidence>
<evidence type="ECO:0000313" key="14">
    <source>
        <dbReference type="EMBL" id="CAB4637892.1"/>
    </source>
</evidence>
<dbReference type="EMBL" id="CAEZSL010000065">
    <property type="protein sequence ID" value="CAB4542367.1"/>
    <property type="molecule type" value="Genomic_DNA"/>
</dbReference>
<keyword evidence="7" id="KW-0443">Lipid metabolism</keyword>
<dbReference type="EMBL" id="CAEZVL010000195">
    <property type="protein sequence ID" value="CAB4637892.1"/>
    <property type="molecule type" value="Genomic_DNA"/>
</dbReference>
<feature type="transmembrane region" description="Helical" evidence="11">
    <location>
        <begin position="96"/>
        <end position="115"/>
    </location>
</feature>
<evidence type="ECO:0000313" key="13">
    <source>
        <dbReference type="EMBL" id="CAB4596942.1"/>
    </source>
</evidence>
<reference evidence="12" key="1">
    <citation type="submission" date="2020-05" db="EMBL/GenBank/DDBJ databases">
        <authorList>
            <person name="Chiriac C."/>
            <person name="Salcher M."/>
            <person name="Ghai R."/>
            <person name="Kavagutti S V."/>
        </authorList>
    </citation>
    <scope>NUCLEOTIDE SEQUENCE</scope>
</reference>
<evidence type="ECO:0000256" key="5">
    <source>
        <dbReference type="ARBA" id="ARBA00022692"/>
    </source>
</evidence>
<feature type="transmembrane region" description="Helical" evidence="11">
    <location>
        <begin position="121"/>
        <end position="139"/>
    </location>
</feature>
<dbReference type="EMBL" id="CAEZUK010000055">
    <property type="protein sequence ID" value="CAB4596942.1"/>
    <property type="molecule type" value="Genomic_DNA"/>
</dbReference>
<keyword evidence="6 11" id="KW-1133">Transmembrane helix</keyword>
<evidence type="ECO:0000256" key="3">
    <source>
        <dbReference type="ARBA" id="ARBA00022516"/>
    </source>
</evidence>
<dbReference type="EMBL" id="CAFBRX010000099">
    <property type="protein sequence ID" value="CAB5126079.1"/>
    <property type="molecule type" value="Genomic_DNA"/>
</dbReference>
<feature type="transmembrane region" description="Helical" evidence="11">
    <location>
        <begin position="146"/>
        <end position="165"/>
    </location>
</feature>
<accession>A0A6J6BUL2</accession>
<keyword evidence="10" id="KW-1208">Phospholipid metabolism</keyword>
<name>A0A6J6BUL2_9ZZZZ</name>
<sequence>MVEQSSNEPPALITQSGVAPGRRKWGVWTWPNLITLIRLACLPIFLWLLLGRDDRASAGWLLLGLGGTDWVDGWVARRFNQVSEFGKMFDPTADRLLFIVGLTAIMIDGSAPRWFCILVLIREVLFGGTIAILTLFFSMERFDVTYLGKWATFLLMGVFPAFVLGESDIGIHLFFTISAWIAGPIGLILSYYTAIVYLPTIRSSLARGRA</sequence>
<evidence type="ECO:0000256" key="4">
    <source>
        <dbReference type="ARBA" id="ARBA00022679"/>
    </source>
</evidence>
<dbReference type="InterPro" id="IPR050324">
    <property type="entry name" value="CDP-alcohol_PTase-I"/>
</dbReference>
<dbReference type="AlphaFoldDB" id="A0A6J6BUL2"/>
<proteinExistence type="inferred from homology"/>
<evidence type="ECO:0000256" key="10">
    <source>
        <dbReference type="ARBA" id="ARBA00023264"/>
    </source>
</evidence>
<dbReference type="InterPro" id="IPR043130">
    <property type="entry name" value="CDP-OH_PTrfase_TM_dom"/>
</dbReference>
<dbReference type="GO" id="GO:0046474">
    <property type="term" value="P:glycerophospholipid biosynthetic process"/>
    <property type="evidence" value="ECO:0007669"/>
    <property type="project" value="TreeGrafter"/>
</dbReference>
<dbReference type="InterPro" id="IPR004570">
    <property type="entry name" value="Phosphatidylglycerol_P_synth"/>
</dbReference>
<evidence type="ECO:0000313" key="16">
    <source>
        <dbReference type="EMBL" id="CAB4968521.1"/>
    </source>
</evidence>
<protein>
    <submittedName>
        <fullName evidence="12">Unannotated protein</fullName>
    </submittedName>
</protein>
<dbReference type="GO" id="GO:0016020">
    <property type="term" value="C:membrane"/>
    <property type="evidence" value="ECO:0007669"/>
    <property type="project" value="UniProtKB-SubCell"/>
</dbReference>
<keyword evidence="8 11" id="KW-0472">Membrane</keyword>
<keyword evidence="5 11" id="KW-0812">Transmembrane</keyword>
<dbReference type="PANTHER" id="PTHR14269:SF62">
    <property type="entry name" value="CDP-DIACYLGLYCEROL--GLYCEROL-3-PHOSPHATE 3-PHOSPHATIDYLTRANSFERASE 1, CHLOROPLASTIC"/>
    <property type="match status" value="1"/>
</dbReference>
<comment type="similarity">
    <text evidence="2">Belongs to the CDP-alcohol phosphatidyltransferase class-I family.</text>
</comment>
<dbReference type="InterPro" id="IPR048254">
    <property type="entry name" value="CDP_ALCOHOL_P_TRANSF_CS"/>
</dbReference>
<organism evidence="12">
    <name type="scientific">freshwater metagenome</name>
    <dbReference type="NCBI Taxonomy" id="449393"/>
    <lineage>
        <taxon>unclassified sequences</taxon>
        <taxon>metagenomes</taxon>
        <taxon>ecological metagenomes</taxon>
    </lineage>
</organism>
<evidence type="ECO:0000313" key="18">
    <source>
        <dbReference type="EMBL" id="CAB5126079.1"/>
    </source>
</evidence>
<gene>
    <name evidence="12" type="ORF">UFOPK1421_00721</name>
    <name evidence="13" type="ORF">UFOPK1820_00478</name>
    <name evidence="14" type="ORF">UFOPK1960_01106</name>
    <name evidence="15" type="ORF">UFOPK2921_00733</name>
    <name evidence="16" type="ORF">UFOPK3889_00339</name>
    <name evidence="17" type="ORF">UFOPK4275_00895</name>
    <name evidence="18" type="ORF">UFOPK4422_01014</name>
</gene>
<comment type="subcellular location">
    <subcellularLocation>
        <location evidence="1">Membrane</location>
        <topology evidence="1">Multi-pass membrane protein</topology>
    </subcellularLocation>
</comment>
<dbReference type="PROSITE" id="PS00379">
    <property type="entry name" value="CDP_ALCOHOL_P_TRANSF"/>
    <property type="match status" value="1"/>
</dbReference>
<dbReference type="Pfam" id="PF01066">
    <property type="entry name" value="CDP-OH_P_transf"/>
    <property type="match status" value="1"/>
</dbReference>
<evidence type="ECO:0000256" key="1">
    <source>
        <dbReference type="ARBA" id="ARBA00004141"/>
    </source>
</evidence>
<keyword evidence="9" id="KW-0594">Phospholipid biosynthesis</keyword>
<dbReference type="EMBL" id="CAFBQJ010000160">
    <property type="protein sequence ID" value="CAB5051346.1"/>
    <property type="molecule type" value="Genomic_DNA"/>
</dbReference>
<evidence type="ECO:0000256" key="8">
    <source>
        <dbReference type="ARBA" id="ARBA00023136"/>
    </source>
</evidence>
<dbReference type="PIRSF" id="PIRSF000847">
    <property type="entry name" value="Phos_ph_gly_syn"/>
    <property type="match status" value="1"/>
</dbReference>
<evidence type="ECO:0000256" key="11">
    <source>
        <dbReference type="SAM" id="Phobius"/>
    </source>
</evidence>
<dbReference type="Gene3D" id="1.20.120.1760">
    <property type="match status" value="1"/>
</dbReference>
<dbReference type="EMBL" id="CAFBNZ010000041">
    <property type="protein sequence ID" value="CAB4968521.1"/>
    <property type="molecule type" value="Genomic_DNA"/>
</dbReference>
<evidence type="ECO:0000313" key="12">
    <source>
        <dbReference type="EMBL" id="CAB4542367.1"/>
    </source>
</evidence>
<evidence type="ECO:0000256" key="9">
    <source>
        <dbReference type="ARBA" id="ARBA00023209"/>
    </source>
</evidence>
<dbReference type="GO" id="GO:0008444">
    <property type="term" value="F:CDP-diacylglycerol-glycerol-3-phosphate 3-phosphatidyltransferase activity"/>
    <property type="evidence" value="ECO:0007669"/>
    <property type="project" value="InterPro"/>
</dbReference>